<name>A0A2T7EGY8_9POAL</name>
<feature type="region of interest" description="Disordered" evidence="1">
    <location>
        <begin position="1"/>
        <end position="22"/>
    </location>
</feature>
<organism evidence="2 3">
    <name type="scientific">Panicum hallii var. hallii</name>
    <dbReference type="NCBI Taxonomy" id="1504633"/>
    <lineage>
        <taxon>Eukaryota</taxon>
        <taxon>Viridiplantae</taxon>
        <taxon>Streptophyta</taxon>
        <taxon>Embryophyta</taxon>
        <taxon>Tracheophyta</taxon>
        <taxon>Spermatophyta</taxon>
        <taxon>Magnoliopsida</taxon>
        <taxon>Liliopsida</taxon>
        <taxon>Poales</taxon>
        <taxon>Poaceae</taxon>
        <taxon>PACMAD clade</taxon>
        <taxon>Panicoideae</taxon>
        <taxon>Panicodae</taxon>
        <taxon>Paniceae</taxon>
        <taxon>Panicinae</taxon>
        <taxon>Panicum</taxon>
        <taxon>Panicum sect. Panicum</taxon>
    </lineage>
</organism>
<dbReference type="Gramene" id="PUZ67090">
    <property type="protein sequence ID" value="PUZ67090"/>
    <property type="gene ID" value="GQ55_3G404300"/>
</dbReference>
<accession>A0A2T7EGY8</accession>
<protein>
    <submittedName>
        <fullName evidence="2">Uncharacterized protein</fullName>
    </submittedName>
</protein>
<dbReference type="EMBL" id="CM009751">
    <property type="protein sequence ID" value="PUZ67090.1"/>
    <property type="molecule type" value="Genomic_DNA"/>
</dbReference>
<dbReference type="AlphaFoldDB" id="A0A2T7EGY8"/>
<proteinExistence type="predicted"/>
<evidence type="ECO:0000256" key="1">
    <source>
        <dbReference type="SAM" id="MobiDB-lite"/>
    </source>
</evidence>
<evidence type="ECO:0000313" key="3">
    <source>
        <dbReference type="Proteomes" id="UP000244336"/>
    </source>
</evidence>
<feature type="region of interest" description="Disordered" evidence="1">
    <location>
        <begin position="51"/>
        <end position="76"/>
    </location>
</feature>
<reference evidence="2 3" key="1">
    <citation type="submission" date="2018-04" db="EMBL/GenBank/DDBJ databases">
        <title>WGS assembly of Panicum hallii var. hallii HAL2.</title>
        <authorList>
            <person name="Lovell J."/>
            <person name="Jenkins J."/>
            <person name="Lowry D."/>
            <person name="Mamidi S."/>
            <person name="Sreedasyam A."/>
            <person name="Weng X."/>
            <person name="Barry K."/>
            <person name="Bonette J."/>
            <person name="Campitelli B."/>
            <person name="Daum C."/>
            <person name="Gordon S."/>
            <person name="Gould B."/>
            <person name="Lipzen A."/>
            <person name="MacQueen A."/>
            <person name="Palacio-Mejia J."/>
            <person name="Plott C."/>
            <person name="Shakirov E."/>
            <person name="Shu S."/>
            <person name="Yoshinaga Y."/>
            <person name="Zane M."/>
            <person name="Rokhsar D."/>
            <person name="Grimwood J."/>
            <person name="Schmutz J."/>
            <person name="Juenger T."/>
        </authorList>
    </citation>
    <scope>NUCLEOTIDE SEQUENCE [LARGE SCALE GENOMIC DNA]</scope>
    <source>
        <strain evidence="3">cv. HAL2</strain>
    </source>
</reference>
<evidence type="ECO:0000313" key="2">
    <source>
        <dbReference type="EMBL" id="PUZ67090.1"/>
    </source>
</evidence>
<sequence>MQERCSASSNHRVAPSRAQASLPLPCPVAAAASAPTRPPPLRHRWMAVRSTATARPPQRPSLLPMPRHPPQRQPPTSIVHVAGRLAELCDPITRTRVTIDRRSRKELVFFPASPNSSSQRDSRGLGR</sequence>
<keyword evidence="3" id="KW-1185">Reference proteome</keyword>
<gene>
    <name evidence="2" type="ORF">GQ55_3G404300</name>
</gene>
<dbReference type="Proteomes" id="UP000244336">
    <property type="component" value="Chromosome 3"/>
</dbReference>
<feature type="compositionally biased region" description="Polar residues" evidence="1">
    <location>
        <begin position="1"/>
        <end position="11"/>
    </location>
</feature>